<proteinExistence type="predicted"/>
<dbReference type="EMBL" id="LLXL01000316">
    <property type="protein sequence ID" value="PKK74236.1"/>
    <property type="molecule type" value="Genomic_DNA"/>
</dbReference>
<reference evidence="1 2" key="1">
    <citation type="submission" date="2016-04" db="EMBL/GenBank/DDBJ databases">
        <title>Genome analyses suggest a sexual origin of heterokaryosis in a supposedly ancient asexual fungus.</title>
        <authorList>
            <person name="Ropars J."/>
            <person name="Sedzielewska K."/>
            <person name="Noel J."/>
            <person name="Charron P."/>
            <person name="Farinelli L."/>
            <person name="Marton T."/>
            <person name="Kruger M."/>
            <person name="Pelin A."/>
            <person name="Brachmann A."/>
            <person name="Corradi N."/>
        </authorList>
    </citation>
    <scope>NUCLEOTIDE SEQUENCE [LARGE SCALE GENOMIC DNA]</scope>
    <source>
        <strain evidence="1 2">C2</strain>
    </source>
</reference>
<reference evidence="1 2" key="2">
    <citation type="submission" date="2017-10" db="EMBL/GenBank/DDBJ databases">
        <title>Extensive intraspecific genome diversity in a model arbuscular mycorrhizal fungus.</title>
        <authorList>
            <person name="Chen E.C.H."/>
            <person name="Morin E."/>
            <person name="Baudet D."/>
            <person name="Noel J."/>
            <person name="Ndikumana S."/>
            <person name="Charron P."/>
            <person name="St-Onge C."/>
            <person name="Giorgi J."/>
            <person name="Grigoriev I.V."/>
            <person name="Roux C."/>
            <person name="Martin F.M."/>
            <person name="Corradi N."/>
        </authorList>
    </citation>
    <scope>NUCLEOTIDE SEQUENCE [LARGE SCALE GENOMIC DNA]</scope>
    <source>
        <strain evidence="1 2">C2</strain>
    </source>
</reference>
<dbReference type="VEuPathDB" id="FungiDB:FUN_018415"/>
<accession>A0A2N1NK08</accession>
<comment type="caution">
    <text evidence="1">The sequence shown here is derived from an EMBL/GenBank/DDBJ whole genome shotgun (WGS) entry which is preliminary data.</text>
</comment>
<dbReference type="AlphaFoldDB" id="A0A2N1NK08"/>
<dbReference type="Proteomes" id="UP000233469">
    <property type="component" value="Unassembled WGS sequence"/>
</dbReference>
<protein>
    <submittedName>
        <fullName evidence="1">Uncharacterized protein</fullName>
    </submittedName>
</protein>
<dbReference type="VEuPathDB" id="FungiDB:RhiirFUN_019809"/>
<gene>
    <name evidence="1" type="ORF">RhiirC2_863971</name>
</gene>
<dbReference type="VEuPathDB" id="FungiDB:RhiirA1_461970"/>
<evidence type="ECO:0000313" key="2">
    <source>
        <dbReference type="Proteomes" id="UP000233469"/>
    </source>
</evidence>
<evidence type="ECO:0000313" key="1">
    <source>
        <dbReference type="EMBL" id="PKK74236.1"/>
    </source>
</evidence>
<sequence length="348" mass="40571">MPKGSLPEEALKEVRYRDFWEKHYTKWGNTETWDKFFIEKIPNFSRSESHNALGAELNILIRKLKPNTRASQKALFLQNNLKFQNLGVNVIRGKWSDVEDFINSLTSDTIVVISMLYHDFEIQYNLFQACIYKQISLFITFDSEHHVRNKSCPRTRLHQMLIDYDFERFQQQSPPTQLTTNWILFQVGIFDIETIQFDISTVTSTFNSPNQFIFLNVTVKDDLASLIVESITNPNLQTNRNYVVGEFIAHTFLGHIYQVFNKGVQLNTNLPADISEFDTSNQLRLSGIISARPLPQIIFPNYNLHINKLAMELSLQYGANIYKILSDHKRISLKQWVYNRISNQQSSS</sequence>
<name>A0A2N1NK08_9GLOM</name>
<organism evidence="1 2">
    <name type="scientific">Rhizophagus irregularis</name>
    <dbReference type="NCBI Taxonomy" id="588596"/>
    <lineage>
        <taxon>Eukaryota</taxon>
        <taxon>Fungi</taxon>
        <taxon>Fungi incertae sedis</taxon>
        <taxon>Mucoromycota</taxon>
        <taxon>Glomeromycotina</taxon>
        <taxon>Glomeromycetes</taxon>
        <taxon>Glomerales</taxon>
        <taxon>Glomeraceae</taxon>
        <taxon>Rhizophagus</taxon>
    </lineage>
</organism>